<accession>A0A1T3MA53</accession>
<dbReference type="EMBL" id="MAHX01000020">
    <property type="protein sequence ID" value="OPC61522.1"/>
    <property type="molecule type" value="Genomic_DNA"/>
</dbReference>
<reference evidence="2 3" key="1">
    <citation type="submission" date="2016-06" db="EMBL/GenBank/DDBJ databases">
        <title>Revisiting the taxonomy of the Elizabethkingia Genus based on Whole-Genome Sequencing, Optical Mapping, and MALDI-TOF.</title>
        <authorList>
            <person name="Nicholson A.C."/>
        </authorList>
    </citation>
    <scope>NUCLEOTIDE SEQUENCE [LARGE SCALE GENOMIC DNA]</scope>
    <source>
        <strain evidence="2 3">G4070</strain>
    </source>
</reference>
<evidence type="ECO:0000313" key="2">
    <source>
        <dbReference type="EMBL" id="OPC61522.1"/>
    </source>
</evidence>
<protein>
    <submittedName>
        <fullName evidence="2">Glycosyltransferase</fullName>
    </submittedName>
</protein>
<proteinExistence type="predicted"/>
<dbReference type="AlphaFoldDB" id="A0A1T3MA53"/>
<dbReference type="Pfam" id="PF08759">
    <property type="entry name" value="GT-D"/>
    <property type="match status" value="1"/>
</dbReference>
<dbReference type="InterPro" id="IPR014869">
    <property type="entry name" value="GT-D"/>
</dbReference>
<evidence type="ECO:0000259" key="1">
    <source>
        <dbReference type="Pfam" id="PF08759"/>
    </source>
</evidence>
<keyword evidence="3" id="KW-1185">Reference proteome</keyword>
<keyword evidence="2" id="KW-0808">Transferase</keyword>
<dbReference type="Proteomes" id="UP000190813">
    <property type="component" value="Unassembled WGS sequence"/>
</dbReference>
<organism evidence="2 3">
    <name type="scientific">Elizabethkingia occulta</name>
    <dbReference type="NCBI Taxonomy" id="1867263"/>
    <lineage>
        <taxon>Bacteria</taxon>
        <taxon>Pseudomonadati</taxon>
        <taxon>Bacteroidota</taxon>
        <taxon>Flavobacteriia</taxon>
        <taxon>Flavobacteriales</taxon>
        <taxon>Weeksellaceae</taxon>
        <taxon>Elizabethkingia</taxon>
    </lineage>
</organism>
<feature type="domain" description="Glycosyltransferase GT-D fold" evidence="1">
    <location>
        <begin position="48"/>
        <end position="285"/>
    </location>
</feature>
<gene>
    <name evidence="2" type="ORF">BAZ10_10450</name>
</gene>
<evidence type="ECO:0000313" key="3">
    <source>
        <dbReference type="Proteomes" id="UP000190813"/>
    </source>
</evidence>
<dbReference type="GO" id="GO:0016740">
    <property type="term" value="F:transferase activity"/>
    <property type="evidence" value="ECO:0007669"/>
    <property type="project" value="UniProtKB-KW"/>
</dbReference>
<comment type="caution">
    <text evidence="2">The sequence shown here is derived from an EMBL/GenBank/DDBJ whole genome shotgun (WGS) entry which is preliminary data.</text>
</comment>
<sequence length="314" mass="36530">MNIYEKFLNKIDWIYNVNMSRYIKKKLKVNILEFDESIDSLIKDKSSLARFGDGEFTLMLNGEFLYNRNISLRFQKANPQLKQRMIDILKDKDISKYNLKLAVPIALKEYDETSLVPDAYTFWENYLRERRYKITKLLEKQQVYIDTLITRFYMDFADKDSRRVQKKVNQLKKLWDGEDLLIVEGEGSRLGVNNDLFDNSLGIKRILCPNKDAFDYYDEILKTAVHYGQNKVIILALGPTATVLAYDLARAGLRALDLGHIDIEYQWFLMKATEKVAVQGKVITEVSENQSDDGGFVKTTGLRDEDVLCRIIAK</sequence>
<name>A0A1T3MA53_9FLAO</name>